<evidence type="ECO:0000256" key="1">
    <source>
        <dbReference type="SAM" id="MobiDB-lite"/>
    </source>
</evidence>
<name>A0A1B6PCB7_SORBI</name>
<evidence type="ECO:0000313" key="4">
    <source>
        <dbReference type="Proteomes" id="UP000000768"/>
    </source>
</evidence>
<keyword evidence="2" id="KW-0812">Transmembrane</keyword>
<dbReference type="InParanoid" id="A0A1B6PCB7"/>
<dbReference type="OMA" id="ASTFGMQ"/>
<dbReference type="Proteomes" id="UP000000768">
    <property type="component" value="Chromosome 8"/>
</dbReference>
<sequence length="100" mass="10179">MVHATKTVIMAQRSNSIVAELTVVVALMTVAAAFVPAATMSIAATGGMQKEANLVPAGGAEYSTEGSASTFGMQKDQETRGNKEATLGESIGLGKNAIYG</sequence>
<evidence type="ECO:0000256" key="2">
    <source>
        <dbReference type="SAM" id="Phobius"/>
    </source>
</evidence>
<proteinExistence type="predicted"/>
<accession>A0A1B6PCB7</accession>
<feature type="region of interest" description="Disordered" evidence="1">
    <location>
        <begin position="59"/>
        <end position="100"/>
    </location>
</feature>
<keyword evidence="2" id="KW-0472">Membrane</keyword>
<keyword evidence="4" id="KW-1185">Reference proteome</keyword>
<dbReference type="AlphaFoldDB" id="A0A1B6PCB7"/>
<evidence type="ECO:0000313" key="3">
    <source>
        <dbReference type="EMBL" id="KXG23257.1"/>
    </source>
</evidence>
<dbReference type="Gramene" id="KXG23257">
    <property type="protein sequence ID" value="KXG23257"/>
    <property type="gene ID" value="SORBI_3008G075800"/>
</dbReference>
<reference evidence="3 4" key="1">
    <citation type="journal article" date="2009" name="Nature">
        <title>The Sorghum bicolor genome and the diversification of grasses.</title>
        <authorList>
            <person name="Paterson A.H."/>
            <person name="Bowers J.E."/>
            <person name="Bruggmann R."/>
            <person name="Dubchak I."/>
            <person name="Grimwood J."/>
            <person name="Gundlach H."/>
            <person name="Haberer G."/>
            <person name="Hellsten U."/>
            <person name="Mitros T."/>
            <person name="Poliakov A."/>
            <person name="Schmutz J."/>
            <person name="Spannagl M."/>
            <person name="Tang H."/>
            <person name="Wang X."/>
            <person name="Wicker T."/>
            <person name="Bharti A.K."/>
            <person name="Chapman J."/>
            <person name="Feltus F.A."/>
            <person name="Gowik U."/>
            <person name="Grigoriev I.V."/>
            <person name="Lyons E."/>
            <person name="Maher C.A."/>
            <person name="Martis M."/>
            <person name="Narechania A."/>
            <person name="Otillar R.P."/>
            <person name="Penning B.W."/>
            <person name="Salamov A.A."/>
            <person name="Wang Y."/>
            <person name="Zhang L."/>
            <person name="Carpita N.C."/>
            <person name="Freeling M."/>
            <person name="Gingle A.R."/>
            <person name="Hash C.T."/>
            <person name="Keller B."/>
            <person name="Klein P."/>
            <person name="Kresovich S."/>
            <person name="McCann M.C."/>
            <person name="Ming R."/>
            <person name="Peterson D.G."/>
            <person name="Mehboob-ur-Rahman"/>
            <person name="Ware D."/>
            <person name="Westhoff P."/>
            <person name="Mayer K.F."/>
            <person name="Messing J."/>
            <person name="Rokhsar D.S."/>
        </authorList>
    </citation>
    <scope>NUCLEOTIDE SEQUENCE [LARGE SCALE GENOMIC DNA]</scope>
    <source>
        <strain evidence="4">cv. BTx623</strain>
    </source>
</reference>
<dbReference type="EMBL" id="CM000767">
    <property type="protein sequence ID" value="KXG23257.1"/>
    <property type="molecule type" value="Genomic_DNA"/>
</dbReference>
<gene>
    <name evidence="3" type="ORF">SORBI_3008G075800</name>
</gene>
<keyword evidence="2" id="KW-1133">Transmembrane helix</keyword>
<feature type="transmembrane region" description="Helical" evidence="2">
    <location>
        <begin position="21"/>
        <end position="44"/>
    </location>
</feature>
<organism evidence="3 4">
    <name type="scientific">Sorghum bicolor</name>
    <name type="common">Sorghum</name>
    <name type="synonym">Sorghum vulgare</name>
    <dbReference type="NCBI Taxonomy" id="4558"/>
    <lineage>
        <taxon>Eukaryota</taxon>
        <taxon>Viridiplantae</taxon>
        <taxon>Streptophyta</taxon>
        <taxon>Embryophyta</taxon>
        <taxon>Tracheophyta</taxon>
        <taxon>Spermatophyta</taxon>
        <taxon>Magnoliopsida</taxon>
        <taxon>Liliopsida</taxon>
        <taxon>Poales</taxon>
        <taxon>Poaceae</taxon>
        <taxon>PACMAD clade</taxon>
        <taxon>Panicoideae</taxon>
        <taxon>Andropogonodae</taxon>
        <taxon>Andropogoneae</taxon>
        <taxon>Sorghinae</taxon>
        <taxon>Sorghum</taxon>
    </lineage>
</organism>
<reference evidence="4" key="2">
    <citation type="journal article" date="2018" name="Plant J.">
        <title>The Sorghum bicolor reference genome: improved assembly, gene annotations, a transcriptome atlas, and signatures of genome organization.</title>
        <authorList>
            <person name="McCormick R.F."/>
            <person name="Truong S.K."/>
            <person name="Sreedasyam A."/>
            <person name="Jenkins J."/>
            <person name="Shu S."/>
            <person name="Sims D."/>
            <person name="Kennedy M."/>
            <person name="Amirebrahimi M."/>
            <person name="Weers B.D."/>
            <person name="McKinley B."/>
            <person name="Mattison A."/>
            <person name="Morishige D.T."/>
            <person name="Grimwood J."/>
            <person name="Schmutz J."/>
            <person name="Mullet J.E."/>
        </authorList>
    </citation>
    <scope>NUCLEOTIDE SEQUENCE [LARGE SCALE GENOMIC DNA]</scope>
    <source>
        <strain evidence="4">cv. BTx623</strain>
    </source>
</reference>
<protein>
    <submittedName>
        <fullName evidence="3">Uncharacterized protein</fullName>
    </submittedName>
</protein>